<keyword evidence="1" id="KW-0175">Coiled coil</keyword>
<proteinExistence type="predicted"/>
<evidence type="ECO:0000256" key="1">
    <source>
        <dbReference type="SAM" id="Coils"/>
    </source>
</evidence>
<protein>
    <submittedName>
        <fullName evidence="3">Uncharacterized protein LOC113793468</fullName>
    </submittedName>
</protein>
<dbReference type="Proteomes" id="UP000515146">
    <property type="component" value="Unplaced"/>
</dbReference>
<evidence type="ECO:0000313" key="3">
    <source>
        <dbReference type="RefSeq" id="XP_027199313.1"/>
    </source>
</evidence>
<evidence type="ECO:0000313" key="2">
    <source>
        <dbReference type="Proteomes" id="UP000515146"/>
    </source>
</evidence>
<feature type="coiled-coil region" evidence="1">
    <location>
        <begin position="3"/>
        <end position="30"/>
    </location>
</feature>
<dbReference type="InParanoid" id="A0A6P6Y1E7"/>
<sequence>MDADVIRENIKNNVNKIKQIQNEINLKMNEIAHILNSIHNNAQSSKHFPYLKNLIAQTLEKRSQIDQLLNYVQICSNKLDDQTTMATMNHNKNHHHYRRLYYDRLELLKFRNQSFNSNLEKIPFEIRRHH</sequence>
<gene>
    <name evidence="3" type="primary">LOC113793468</name>
</gene>
<organism evidence="2 3">
    <name type="scientific">Dermatophagoides pteronyssinus</name>
    <name type="common">European house dust mite</name>
    <dbReference type="NCBI Taxonomy" id="6956"/>
    <lineage>
        <taxon>Eukaryota</taxon>
        <taxon>Metazoa</taxon>
        <taxon>Ecdysozoa</taxon>
        <taxon>Arthropoda</taxon>
        <taxon>Chelicerata</taxon>
        <taxon>Arachnida</taxon>
        <taxon>Acari</taxon>
        <taxon>Acariformes</taxon>
        <taxon>Sarcoptiformes</taxon>
        <taxon>Astigmata</taxon>
        <taxon>Psoroptidia</taxon>
        <taxon>Analgoidea</taxon>
        <taxon>Pyroglyphidae</taxon>
        <taxon>Dermatophagoidinae</taxon>
        <taxon>Dermatophagoides</taxon>
    </lineage>
</organism>
<dbReference type="KEGG" id="dpte:113793468"/>
<accession>A0A6P6Y1E7</accession>
<name>A0A6P6Y1E7_DERPT</name>
<reference evidence="3" key="1">
    <citation type="submission" date="2025-08" db="UniProtKB">
        <authorList>
            <consortium name="RefSeq"/>
        </authorList>
    </citation>
    <scope>IDENTIFICATION</scope>
    <source>
        <strain evidence="3">Airmid</strain>
    </source>
</reference>
<dbReference type="AlphaFoldDB" id="A0A6P6Y1E7"/>
<keyword evidence="2" id="KW-1185">Reference proteome</keyword>
<dbReference type="RefSeq" id="XP_027199313.1">
    <property type="nucleotide sequence ID" value="XM_027343512.1"/>
</dbReference>